<keyword evidence="2" id="KW-0813">Transport</keyword>
<keyword evidence="6 8" id="KW-1133">Transmembrane helix</keyword>
<dbReference type="PANTHER" id="PTHR48021:SF1">
    <property type="entry name" value="GH07001P-RELATED"/>
    <property type="match status" value="1"/>
</dbReference>
<feature type="transmembrane region" description="Helical" evidence="8">
    <location>
        <begin position="394"/>
        <end position="414"/>
    </location>
</feature>
<dbReference type="SUPFAM" id="SSF103473">
    <property type="entry name" value="MFS general substrate transporter"/>
    <property type="match status" value="1"/>
</dbReference>
<feature type="transmembrane region" description="Helical" evidence="8">
    <location>
        <begin position="81"/>
        <end position="98"/>
    </location>
</feature>
<proteinExistence type="predicted"/>
<feature type="transmembrane region" description="Helical" evidence="8">
    <location>
        <begin position="331"/>
        <end position="351"/>
    </location>
</feature>
<feature type="transmembrane region" description="Helical" evidence="8">
    <location>
        <begin position="104"/>
        <end position="125"/>
    </location>
</feature>
<sequence>MPVFRQVYCTLIVCLLTFNIGLMFAWPSSTIKLFSSTNTTLNRPMGETEMALFGSLSSIAALMSTPLSGFLIDVLGRKKSCILFALPQPIAWSLVSTIPRVDVILASISISGLGGCMFMIAPNFISEFCQETIRGTMTSGAIIFYGIGLMVSYILGGYLSYQIMNYVCLTISIIAVALIMILKESPTYLMKKGLDEEAAKSIAFYRSTSPNSKIVMQEMDLIRRTLNPKMDDVTPEEENLNPELQTKKKLSVIQFLKKSQSTRRALILVLMTYFTTIFQGIVVVQVYSEPVFEEALPSMSANLASILFALTNTISGFVSAYLLDYLGRRPVFIYSTIASSICCVALGSQIHLQWGPIWLTGVFLYAYCITTTIGAGTVPYVIIAELFLPEVKGIMTMLTVQWAWICNFIILFIFNPLNAAIGLGPVFYIFGIFSLLSTIVSFIYLPETKGLTVDVIQTLMVKAKKSEKA</sequence>
<organism evidence="10 11">
    <name type="scientific">Vanessa tameamea</name>
    <name type="common">Kamehameha butterfly</name>
    <dbReference type="NCBI Taxonomy" id="334116"/>
    <lineage>
        <taxon>Eukaryota</taxon>
        <taxon>Metazoa</taxon>
        <taxon>Ecdysozoa</taxon>
        <taxon>Arthropoda</taxon>
        <taxon>Hexapoda</taxon>
        <taxon>Insecta</taxon>
        <taxon>Pterygota</taxon>
        <taxon>Neoptera</taxon>
        <taxon>Endopterygota</taxon>
        <taxon>Lepidoptera</taxon>
        <taxon>Glossata</taxon>
        <taxon>Ditrysia</taxon>
        <taxon>Papilionoidea</taxon>
        <taxon>Nymphalidae</taxon>
        <taxon>Nymphalinae</taxon>
        <taxon>Vanessa</taxon>
    </lineage>
</organism>
<dbReference type="FunFam" id="1.20.1250.20:FF:000218">
    <property type="entry name" value="facilitated trehalose transporter Tret1"/>
    <property type="match status" value="1"/>
</dbReference>
<dbReference type="OMA" id="FWIQYGT"/>
<dbReference type="InterPro" id="IPR050549">
    <property type="entry name" value="MFS_Trehalose_Transporter"/>
</dbReference>
<feature type="transmembrane region" description="Helical" evidence="8">
    <location>
        <begin position="50"/>
        <end position="74"/>
    </location>
</feature>
<feature type="transmembrane region" description="Helical" evidence="8">
    <location>
        <begin position="163"/>
        <end position="182"/>
    </location>
</feature>
<dbReference type="GO" id="GO:0005886">
    <property type="term" value="C:plasma membrane"/>
    <property type="evidence" value="ECO:0007669"/>
    <property type="project" value="UniProtKB-SubCell"/>
</dbReference>
<keyword evidence="7 8" id="KW-0472">Membrane</keyword>
<evidence type="ECO:0000256" key="2">
    <source>
        <dbReference type="ARBA" id="ARBA00022448"/>
    </source>
</evidence>
<keyword evidence="3" id="KW-1003">Cell membrane</keyword>
<keyword evidence="4" id="KW-0762">Sugar transport</keyword>
<dbReference type="Pfam" id="PF00083">
    <property type="entry name" value="Sugar_tr"/>
    <property type="match status" value="1"/>
</dbReference>
<comment type="subcellular location">
    <subcellularLocation>
        <location evidence="1">Cell membrane</location>
        <topology evidence="1">Multi-pass membrane protein</topology>
    </subcellularLocation>
</comment>
<protein>
    <submittedName>
        <fullName evidence="11">Facilitated trehalose transporter Tret1-like</fullName>
    </submittedName>
</protein>
<feature type="transmembrane region" description="Helical" evidence="8">
    <location>
        <begin position="299"/>
        <end position="324"/>
    </location>
</feature>
<evidence type="ECO:0000256" key="1">
    <source>
        <dbReference type="ARBA" id="ARBA00004651"/>
    </source>
</evidence>
<evidence type="ECO:0000259" key="9">
    <source>
        <dbReference type="PROSITE" id="PS50850"/>
    </source>
</evidence>
<dbReference type="Proteomes" id="UP001652626">
    <property type="component" value="Chromosome 25"/>
</dbReference>
<evidence type="ECO:0000256" key="8">
    <source>
        <dbReference type="SAM" id="Phobius"/>
    </source>
</evidence>
<dbReference type="InterPro" id="IPR020846">
    <property type="entry name" value="MFS_dom"/>
</dbReference>
<dbReference type="GO" id="GO:0022857">
    <property type="term" value="F:transmembrane transporter activity"/>
    <property type="evidence" value="ECO:0007669"/>
    <property type="project" value="InterPro"/>
</dbReference>
<dbReference type="PROSITE" id="PS50850">
    <property type="entry name" value="MFS"/>
    <property type="match status" value="1"/>
</dbReference>
<keyword evidence="5 8" id="KW-0812">Transmembrane</keyword>
<feature type="transmembrane region" description="Helical" evidence="8">
    <location>
        <begin position="426"/>
        <end position="445"/>
    </location>
</feature>
<dbReference type="InterPro" id="IPR036259">
    <property type="entry name" value="MFS_trans_sf"/>
</dbReference>
<feature type="transmembrane region" description="Helical" evidence="8">
    <location>
        <begin position="137"/>
        <end position="157"/>
    </location>
</feature>
<dbReference type="InterPro" id="IPR005829">
    <property type="entry name" value="Sugar_transporter_CS"/>
</dbReference>
<dbReference type="InterPro" id="IPR005828">
    <property type="entry name" value="MFS_sugar_transport-like"/>
</dbReference>
<accession>A0A8B8IBJ8</accession>
<evidence type="ECO:0000313" key="10">
    <source>
        <dbReference type="Proteomes" id="UP001652626"/>
    </source>
</evidence>
<feature type="domain" description="Major facilitator superfamily (MFS) profile" evidence="9">
    <location>
        <begin position="1"/>
        <end position="449"/>
    </location>
</feature>
<evidence type="ECO:0000256" key="7">
    <source>
        <dbReference type="ARBA" id="ARBA00023136"/>
    </source>
</evidence>
<reference evidence="11" key="1">
    <citation type="submission" date="2025-08" db="UniProtKB">
        <authorList>
            <consortium name="RefSeq"/>
        </authorList>
    </citation>
    <scope>IDENTIFICATION</scope>
    <source>
        <tissue evidence="11">Whole body</tissue>
    </source>
</reference>
<evidence type="ECO:0000256" key="6">
    <source>
        <dbReference type="ARBA" id="ARBA00022989"/>
    </source>
</evidence>
<feature type="transmembrane region" description="Helical" evidence="8">
    <location>
        <begin position="357"/>
        <end position="382"/>
    </location>
</feature>
<evidence type="ECO:0000313" key="11">
    <source>
        <dbReference type="RefSeq" id="XP_026494424.1"/>
    </source>
</evidence>
<gene>
    <name evidence="11" type="primary">LOC113399496</name>
</gene>
<dbReference type="GeneID" id="113399496"/>
<feature type="transmembrane region" description="Helical" evidence="8">
    <location>
        <begin position="7"/>
        <end position="26"/>
    </location>
</feature>
<name>A0A8B8IBJ8_VANTA</name>
<dbReference type="OrthoDB" id="8120565at2759"/>
<dbReference type="AlphaFoldDB" id="A0A8B8IBJ8"/>
<dbReference type="PANTHER" id="PTHR48021">
    <property type="match status" value="1"/>
</dbReference>
<evidence type="ECO:0000256" key="4">
    <source>
        <dbReference type="ARBA" id="ARBA00022597"/>
    </source>
</evidence>
<evidence type="ECO:0000256" key="3">
    <source>
        <dbReference type="ARBA" id="ARBA00022475"/>
    </source>
</evidence>
<evidence type="ECO:0000256" key="5">
    <source>
        <dbReference type="ARBA" id="ARBA00022692"/>
    </source>
</evidence>
<dbReference type="PROSITE" id="PS00216">
    <property type="entry name" value="SUGAR_TRANSPORT_1"/>
    <property type="match status" value="2"/>
</dbReference>
<dbReference type="RefSeq" id="XP_026494424.1">
    <property type="nucleotide sequence ID" value="XM_026638639.2"/>
</dbReference>
<dbReference type="Gene3D" id="1.20.1250.20">
    <property type="entry name" value="MFS general substrate transporter like domains"/>
    <property type="match status" value="1"/>
</dbReference>
<keyword evidence="10" id="KW-1185">Reference proteome</keyword>
<feature type="transmembrane region" description="Helical" evidence="8">
    <location>
        <begin position="265"/>
        <end position="287"/>
    </location>
</feature>